<evidence type="ECO:0000259" key="12">
    <source>
        <dbReference type="PROSITE" id="PS50011"/>
    </source>
</evidence>
<feature type="compositionally biased region" description="Polar residues" evidence="10">
    <location>
        <begin position="1"/>
        <end position="11"/>
    </location>
</feature>
<dbReference type="PROSITE" id="PS50011">
    <property type="entry name" value="PROTEIN_KINASE_DOM"/>
    <property type="match status" value="1"/>
</dbReference>
<dbReference type="EC" id="2.7.11.1" evidence="2"/>
<keyword evidence="14" id="KW-1185">Reference proteome</keyword>
<dbReference type="EMBL" id="JAVFHQ010000061">
    <property type="protein sequence ID" value="KAK4540822.1"/>
    <property type="molecule type" value="Genomic_DNA"/>
</dbReference>
<organism evidence="13 14">
    <name type="scientific">Oleoguttula mirabilis</name>
    <dbReference type="NCBI Taxonomy" id="1507867"/>
    <lineage>
        <taxon>Eukaryota</taxon>
        <taxon>Fungi</taxon>
        <taxon>Dikarya</taxon>
        <taxon>Ascomycota</taxon>
        <taxon>Pezizomycotina</taxon>
        <taxon>Dothideomycetes</taxon>
        <taxon>Dothideomycetidae</taxon>
        <taxon>Mycosphaerellales</taxon>
        <taxon>Teratosphaeriaceae</taxon>
        <taxon>Oleoguttula</taxon>
    </lineage>
</organism>
<dbReference type="SUPFAM" id="SSF56112">
    <property type="entry name" value="Protein kinase-like (PK-like)"/>
    <property type="match status" value="1"/>
</dbReference>
<dbReference type="Gene3D" id="1.10.510.10">
    <property type="entry name" value="Transferase(Phosphotransferase) domain 1"/>
    <property type="match status" value="1"/>
</dbReference>
<dbReference type="InterPro" id="IPR000719">
    <property type="entry name" value="Prot_kinase_dom"/>
</dbReference>
<protein>
    <recommendedName>
        <fullName evidence="2">non-specific serine/threonine protein kinase</fullName>
        <ecNumber evidence="2">2.7.11.1</ecNumber>
    </recommendedName>
</protein>
<keyword evidence="6 9" id="KW-0067">ATP-binding</keyword>
<dbReference type="SMART" id="SM00220">
    <property type="entry name" value="S_TKc"/>
    <property type="match status" value="1"/>
</dbReference>
<evidence type="ECO:0000313" key="13">
    <source>
        <dbReference type="EMBL" id="KAK4540822.1"/>
    </source>
</evidence>
<reference evidence="13 14" key="1">
    <citation type="submission" date="2021-11" db="EMBL/GenBank/DDBJ databases">
        <title>Black yeast isolated from Biological Soil Crust.</title>
        <authorList>
            <person name="Kurbessoian T."/>
        </authorList>
    </citation>
    <scope>NUCLEOTIDE SEQUENCE [LARGE SCALE GENOMIC DNA]</scope>
    <source>
        <strain evidence="13 14">CCFEE 5522</strain>
    </source>
</reference>
<dbReference type="SUPFAM" id="SSF49879">
    <property type="entry name" value="SMAD/FHA domain"/>
    <property type="match status" value="1"/>
</dbReference>
<dbReference type="InterPro" id="IPR008984">
    <property type="entry name" value="SMAD_FHA_dom_sf"/>
</dbReference>
<feature type="compositionally biased region" description="Basic and acidic residues" evidence="10">
    <location>
        <begin position="886"/>
        <end position="895"/>
    </location>
</feature>
<evidence type="ECO:0000256" key="5">
    <source>
        <dbReference type="ARBA" id="ARBA00022777"/>
    </source>
</evidence>
<dbReference type="InterPro" id="IPR008271">
    <property type="entry name" value="Ser/Thr_kinase_AS"/>
</dbReference>
<dbReference type="GO" id="GO:0005524">
    <property type="term" value="F:ATP binding"/>
    <property type="evidence" value="ECO:0007669"/>
    <property type="project" value="UniProtKB-UniRule"/>
</dbReference>
<feature type="region of interest" description="Disordered" evidence="10">
    <location>
        <begin position="668"/>
        <end position="694"/>
    </location>
</feature>
<dbReference type="CDD" id="cd00060">
    <property type="entry name" value="FHA"/>
    <property type="match status" value="1"/>
</dbReference>
<keyword evidence="5" id="KW-0418">Kinase</keyword>
<evidence type="ECO:0000313" key="14">
    <source>
        <dbReference type="Proteomes" id="UP001324427"/>
    </source>
</evidence>
<comment type="caution">
    <text evidence="13">The sequence shown here is derived from an EMBL/GenBank/DDBJ whole genome shotgun (WGS) entry which is preliminary data.</text>
</comment>
<dbReference type="Pfam" id="PF00069">
    <property type="entry name" value="Pkinase"/>
    <property type="match status" value="1"/>
</dbReference>
<dbReference type="InterPro" id="IPR017441">
    <property type="entry name" value="Protein_kinase_ATP_BS"/>
</dbReference>
<evidence type="ECO:0000256" key="4">
    <source>
        <dbReference type="ARBA" id="ARBA00022741"/>
    </source>
</evidence>
<dbReference type="AlphaFoldDB" id="A0AAV9J7E5"/>
<evidence type="ECO:0000256" key="7">
    <source>
        <dbReference type="ARBA" id="ARBA00047899"/>
    </source>
</evidence>
<dbReference type="PANTHER" id="PTHR44167">
    <property type="entry name" value="OVARIAN-SPECIFIC SERINE/THREONINE-PROTEIN KINASE LOK-RELATED"/>
    <property type="match status" value="1"/>
</dbReference>
<evidence type="ECO:0000256" key="6">
    <source>
        <dbReference type="ARBA" id="ARBA00022840"/>
    </source>
</evidence>
<comment type="catalytic activity">
    <reaction evidence="7">
        <text>L-threonyl-[protein] + ATP = O-phospho-L-threonyl-[protein] + ADP + H(+)</text>
        <dbReference type="Rhea" id="RHEA:46608"/>
        <dbReference type="Rhea" id="RHEA-COMP:11060"/>
        <dbReference type="Rhea" id="RHEA-COMP:11605"/>
        <dbReference type="ChEBI" id="CHEBI:15378"/>
        <dbReference type="ChEBI" id="CHEBI:30013"/>
        <dbReference type="ChEBI" id="CHEBI:30616"/>
        <dbReference type="ChEBI" id="CHEBI:61977"/>
        <dbReference type="ChEBI" id="CHEBI:456216"/>
        <dbReference type="EC" id="2.7.11.1"/>
    </reaction>
</comment>
<name>A0AAV9J7E5_9PEZI</name>
<comment type="similarity">
    <text evidence="1">Belongs to the protein kinase superfamily. CAMK Ser/Thr protein kinase family. CHEK2 subfamily.</text>
</comment>
<dbReference type="GO" id="GO:0051598">
    <property type="term" value="P:meiotic recombination checkpoint signaling"/>
    <property type="evidence" value="ECO:0007669"/>
    <property type="project" value="TreeGrafter"/>
</dbReference>
<evidence type="ECO:0000259" key="11">
    <source>
        <dbReference type="PROSITE" id="PS50006"/>
    </source>
</evidence>
<dbReference type="InterPro" id="IPR011009">
    <property type="entry name" value="Kinase-like_dom_sf"/>
</dbReference>
<evidence type="ECO:0000256" key="3">
    <source>
        <dbReference type="ARBA" id="ARBA00022527"/>
    </source>
</evidence>
<evidence type="ECO:0000256" key="9">
    <source>
        <dbReference type="PROSITE-ProRule" id="PRU10141"/>
    </source>
</evidence>
<comment type="catalytic activity">
    <reaction evidence="8">
        <text>L-seryl-[protein] + ATP = O-phospho-L-seryl-[protein] + ADP + H(+)</text>
        <dbReference type="Rhea" id="RHEA:17989"/>
        <dbReference type="Rhea" id="RHEA-COMP:9863"/>
        <dbReference type="Rhea" id="RHEA-COMP:11604"/>
        <dbReference type="ChEBI" id="CHEBI:15378"/>
        <dbReference type="ChEBI" id="CHEBI:29999"/>
        <dbReference type="ChEBI" id="CHEBI:30616"/>
        <dbReference type="ChEBI" id="CHEBI:83421"/>
        <dbReference type="ChEBI" id="CHEBI:456216"/>
        <dbReference type="EC" id="2.7.11.1"/>
    </reaction>
</comment>
<sequence>MDSEDLTQCTQGLMDPRRMGRNNSGMSEADISDVMCILHPCSPAAFQIVATTAELAPQNVLQNDGFGEYDDGLTQSVLEEQETFILNSDVPNQAMDLALRFTADIINPTLGFVFGRNGRICDIVLATDTYKRVSNMHFSIFVNESGVLMLRDMSTNGTMVDDIILKGKAAHEPQTRMLNPGSIIQILSPKPEEIVKFIVRIPSREGHIEEYESKFQTHMRRVGIAGAAMAKESDVGKRLAIAQSKTQTGSYKGPLVHHHYGMHWGGGDKYNVVGLIGKGAFATVYQLATKSEGQLFAAKELEKRKFMKNGVLDRKLSNEMEIMKAISHPNIVRYVDYQDVANNLYIIMEFVPCGDLQQYLANNGPLTEDLGKKMAVQVLDSLAYLHSVKITHRDIKPDNILLANLDPDHFTIKLSDFGLSKVVKDNDTFLKTFCGTLLYCAPEVFPHYDAHVAGRGQKRARKGTAQQPSKFHSYSQSVDIWSFGAVLWYALCVKPPFEGVADNTGRGMFEKIMMTPLDPADLVKQGVSDDAVALLADMLNTDPASRPLPSYCLRHRWFGVKQPATAGATSPELGLRVIAEEEDEEAEAGAEPDFSQLSLNERDSGGSEDSLYDEASIHSGSMDFFDPRQSKRFKSEAFAYREQDQGQESSPELLHQSLHFAQLAYETPSDSRTPYDEKTQHYQESQQLPGGPIQFVHQPDSRKLFGEISQSDLGDGTLGMRANEAPGNNGNNGAEKHSQGSDGGAQQTQLPASRGAMASPSLLGAESLLRDVHMDSPQATDSPAAESNEPRTPQTSGDSHAHAAGRPNGTPNVHDDITPKQAQHSTFNRQINIPITASFFYDPGDYSTHTPEYASKISGFDFVSNPSYLVPAEVSLPATTSGSATDNDHDDHHDDTDAEQEVPALLPPPPEFVKPPPRLGRLVSTPDSFAQVTLNLSKQITTWGRASTNTYVYPDKNDTRVPKRGIILYFHAKGIDKASEASDWTKLPGLHCGIATESSAGIYVNGVELKKGDFGRMKFGRVYTGDEVMVSRAGLDGKPGLKFRCEFFHGEGREKRPEGCKFKVETEGAQGRSYRSQGKEQENVLVAEKAVAA</sequence>
<feature type="region of interest" description="Disordered" evidence="10">
    <location>
        <begin position="581"/>
        <end position="613"/>
    </location>
</feature>
<evidence type="ECO:0000256" key="8">
    <source>
        <dbReference type="ARBA" id="ARBA00048679"/>
    </source>
</evidence>
<keyword evidence="4 9" id="KW-0547">Nucleotide-binding</keyword>
<evidence type="ECO:0000256" key="1">
    <source>
        <dbReference type="ARBA" id="ARBA00005575"/>
    </source>
</evidence>
<dbReference type="PANTHER" id="PTHR44167:SF24">
    <property type="entry name" value="SERINE_THREONINE-PROTEIN KINASE CHK2"/>
    <property type="match status" value="1"/>
</dbReference>
<proteinExistence type="inferred from homology"/>
<evidence type="ECO:0000256" key="2">
    <source>
        <dbReference type="ARBA" id="ARBA00012513"/>
    </source>
</evidence>
<feature type="region of interest" description="Disordered" evidence="10">
    <location>
        <begin position="1"/>
        <end position="23"/>
    </location>
</feature>
<feature type="domain" description="Protein kinase" evidence="12">
    <location>
        <begin position="270"/>
        <end position="558"/>
    </location>
</feature>
<feature type="compositionally biased region" description="Acidic residues" evidence="10">
    <location>
        <begin position="581"/>
        <end position="590"/>
    </location>
</feature>
<accession>A0AAV9J7E5</accession>
<feature type="domain" description="FHA" evidence="11">
    <location>
        <begin position="112"/>
        <end position="165"/>
    </location>
</feature>
<feature type="region of interest" description="Disordered" evidence="10">
    <location>
        <begin position="708"/>
        <end position="756"/>
    </location>
</feature>
<dbReference type="GO" id="GO:0004674">
    <property type="term" value="F:protein serine/threonine kinase activity"/>
    <property type="evidence" value="ECO:0007669"/>
    <property type="project" value="UniProtKB-KW"/>
</dbReference>
<feature type="region of interest" description="Disordered" evidence="10">
    <location>
        <begin position="775"/>
        <end position="827"/>
    </location>
</feature>
<dbReference type="Gene3D" id="2.60.200.20">
    <property type="match status" value="1"/>
</dbReference>
<evidence type="ECO:0000256" key="10">
    <source>
        <dbReference type="SAM" id="MobiDB-lite"/>
    </source>
</evidence>
<gene>
    <name evidence="13" type="ORF">LTR36_008899</name>
</gene>
<feature type="compositionally biased region" description="Low complexity" evidence="10">
    <location>
        <begin position="722"/>
        <end position="733"/>
    </location>
</feature>
<dbReference type="PROSITE" id="PS00108">
    <property type="entry name" value="PROTEIN_KINASE_ST"/>
    <property type="match status" value="1"/>
</dbReference>
<dbReference type="PROSITE" id="PS50006">
    <property type="entry name" value="FHA_DOMAIN"/>
    <property type="match status" value="1"/>
</dbReference>
<dbReference type="GO" id="GO:0005634">
    <property type="term" value="C:nucleus"/>
    <property type="evidence" value="ECO:0007669"/>
    <property type="project" value="TreeGrafter"/>
</dbReference>
<feature type="binding site" evidence="9">
    <location>
        <position position="299"/>
    </location>
    <ligand>
        <name>ATP</name>
        <dbReference type="ChEBI" id="CHEBI:30616"/>
    </ligand>
</feature>
<keyword evidence="3" id="KW-0723">Serine/threonine-protein kinase</keyword>
<feature type="region of interest" description="Disordered" evidence="10">
    <location>
        <begin position="878"/>
        <end position="910"/>
    </location>
</feature>
<keyword evidence="5" id="KW-0808">Transferase</keyword>
<dbReference type="Proteomes" id="UP001324427">
    <property type="component" value="Unassembled WGS sequence"/>
</dbReference>
<dbReference type="FunFam" id="3.30.200.20:FF:000470">
    <property type="entry name" value="Serine/threonine-protein kinase RAD53"/>
    <property type="match status" value="1"/>
</dbReference>
<dbReference type="SMART" id="SM00240">
    <property type="entry name" value="FHA"/>
    <property type="match status" value="2"/>
</dbReference>
<dbReference type="InterPro" id="IPR000253">
    <property type="entry name" value="FHA_dom"/>
</dbReference>
<dbReference type="GO" id="GO:0005737">
    <property type="term" value="C:cytoplasm"/>
    <property type="evidence" value="ECO:0007669"/>
    <property type="project" value="TreeGrafter"/>
</dbReference>
<dbReference type="PROSITE" id="PS00107">
    <property type="entry name" value="PROTEIN_KINASE_ATP"/>
    <property type="match status" value="1"/>
</dbReference>
<dbReference type="Pfam" id="PF00498">
    <property type="entry name" value="FHA"/>
    <property type="match status" value="1"/>
</dbReference>